<comment type="caution">
    <text evidence="2">The sequence shown here is derived from an EMBL/GenBank/DDBJ whole genome shotgun (WGS) entry which is preliminary data.</text>
</comment>
<proteinExistence type="predicted"/>
<feature type="region of interest" description="Disordered" evidence="1">
    <location>
        <begin position="129"/>
        <end position="159"/>
    </location>
</feature>
<name>A0A4R2PS76_RHOSA</name>
<dbReference type="RefSeq" id="WP_132707455.1">
    <property type="nucleotide sequence ID" value="NZ_JACIGF010000002.1"/>
</dbReference>
<feature type="compositionally biased region" description="Low complexity" evidence="1">
    <location>
        <begin position="1"/>
        <end position="18"/>
    </location>
</feature>
<feature type="compositionally biased region" description="Low complexity" evidence="1">
    <location>
        <begin position="136"/>
        <end position="155"/>
    </location>
</feature>
<keyword evidence="3" id="KW-1185">Reference proteome</keyword>
<gene>
    <name evidence="2" type="ORF">EV659_102205</name>
</gene>
<dbReference type="Proteomes" id="UP000295399">
    <property type="component" value="Unassembled WGS sequence"/>
</dbReference>
<evidence type="ECO:0000256" key="1">
    <source>
        <dbReference type="SAM" id="MobiDB-lite"/>
    </source>
</evidence>
<sequence length="240" mass="23396">MNVTSATTPTGGATSAPSKVPAPQAVTSSTGAPPAGMAERAPQTAPPKPASPVKAPVKAPTTPSRDGGQQVARQGGASARPAPSAAPAPTASASFARQALEAYGRAVQAQEPQAGRRLFQPQAGGFGARVSQASMTQPARTQAAAQAQRGTGQPPAATPANTIAGGAGGRAILINTSPQNPQGPFAQVILAQAGANAATGAAGRGVEMAAGVRTYQGNAGTVARYASGQTGFATRTNLAA</sequence>
<feature type="region of interest" description="Disordered" evidence="1">
    <location>
        <begin position="1"/>
        <end position="92"/>
    </location>
</feature>
<feature type="compositionally biased region" description="Low complexity" evidence="1">
    <location>
        <begin position="51"/>
        <end position="60"/>
    </location>
</feature>
<protein>
    <submittedName>
        <fullName evidence="2">Uncharacterized protein</fullName>
    </submittedName>
</protein>
<organism evidence="2 3">
    <name type="scientific">Rhodothalassium salexigens DSM 2132</name>
    <dbReference type="NCBI Taxonomy" id="1188247"/>
    <lineage>
        <taxon>Bacteria</taxon>
        <taxon>Pseudomonadati</taxon>
        <taxon>Pseudomonadota</taxon>
        <taxon>Alphaproteobacteria</taxon>
        <taxon>Rhodothalassiales</taxon>
        <taxon>Rhodothalassiaceae</taxon>
        <taxon>Rhodothalassium</taxon>
    </lineage>
</organism>
<dbReference type="InParanoid" id="A0A4R2PS76"/>
<dbReference type="AlphaFoldDB" id="A0A4R2PS76"/>
<reference evidence="2 3" key="1">
    <citation type="submission" date="2019-03" db="EMBL/GenBank/DDBJ databases">
        <title>Genomic Encyclopedia of Type Strains, Phase IV (KMG-IV): sequencing the most valuable type-strain genomes for metagenomic binning, comparative biology and taxonomic classification.</title>
        <authorList>
            <person name="Goeker M."/>
        </authorList>
    </citation>
    <scope>NUCLEOTIDE SEQUENCE [LARGE SCALE GENOMIC DNA]</scope>
    <source>
        <strain evidence="2 3">DSM 2132</strain>
    </source>
</reference>
<feature type="compositionally biased region" description="Low complexity" evidence="1">
    <location>
        <begin position="77"/>
        <end position="92"/>
    </location>
</feature>
<evidence type="ECO:0000313" key="3">
    <source>
        <dbReference type="Proteomes" id="UP000295399"/>
    </source>
</evidence>
<dbReference type="EMBL" id="SLXO01000002">
    <property type="protein sequence ID" value="TCP37798.1"/>
    <property type="molecule type" value="Genomic_DNA"/>
</dbReference>
<evidence type="ECO:0000313" key="2">
    <source>
        <dbReference type="EMBL" id="TCP37798.1"/>
    </source>
</evidence>
<accession>A0A4R2PS76</accession>